<dbReference type="SUPFAM" id="SSF47384">
    <property type="entry name" value="Homodimeric domain of signal transducing histidine kinase"/>
    <property type="match status" value="1"/>
</dbReference>
<dbReference type="OrthoDB" id="53662at2"/>
<dbReference type="SMART" id="SM00387">
    <property type="entry name" value="HATPase_c"/>
    <property type="match status" value="1"/>
</dbReference>
<keyword evidence="9" id="KW-1185">Reference proteome</keyword>
<reference evidence="8 9" key="1">
    <citation type="submission" date="2017-04" db="EMBL/GenBank/DDBJ databases">
        <authorList>
            <person name="Afonso C.L."/>
            <person name="Miller P.J."/>
            <person name="Scott M.A."/>
            <person name="Spackman E."/>
            <person name="Goraichik I."/>
            <person name="Dimitrov K.M."/>
            <person name="Suarez D.L."/>
            <person name="Swayne D.E."/>
        </authorList>
    </citation>
    <scope>NUCLEOTIDE SEQUENCE [LARGE SCALE GENOMIC DNA]</scope>
    <source>
        <strain evidence="8 9">KR-140</strain>
    </source>
</reference>
<dbReference type="SUPFAM" id="SSF55874">
    <property type="entry name" value="ATPase domain of HSP90 chaperone/DNA topoisomerase II/histidine kinase"/>
    <property type="match status" value="1"/>
</dbReference>
<evidence type="ECO:0000256" key="6">
    <source>
        <dbReference type="SAM" id="Coils"/>
    </source>
</evidence>
<feature type="domain" description="Histidine kinase" evidence="7">
    <location>
        <begin position="414"/>
        <end position="627"/>
    </location>
</feature>
<dbReference type="InterPro" id="IPR005467">
    <property type="entry name" value="His_kinase_dom"/>
</dbReference>
<dbReference type="PRINTS" id="PR00344">
    <property type="entry name" value="BCTRLSENSOR"/>
</dbReference>
<evidence type="ECO:0000256" key="5">
    <source>
        <dbReference type="ARBA" id="ARBA00022777"/>
    </source>
</evidence>
<dbReference type="InterPro" id="IPR003661">
    <property type="entry name" value="HisK_dim/P_dom"/>
</dbReference>
<dbReference type="Pfam" id="PF02518">
    <property type="entry name" value="HATPase_c"/>
    <property type="match status" value="1"/>
</dbReference>
<sequence>MNICKNGVRMPLSTEAKMQDWLDFVQLLGQTDQPQHVAHAVIDEGIKAMGADGGFMSLLNPAGTELAFIGSYAYAPHAVAFLKAVPLSAQLPFVLAYNRREAFFLESIEQVRHEYPEVAPHIRDFHGSIVDLPLLVDRSALGVLVLSFREPRTFTAYERTFLQVLAAQCAQTIQRSRALDQERQARQQAEEVQERFAFLAAATQTLNMSLDVGDTLQALTRLAVPRLADWCSVSLPQDDFLVPVAVAHEDPKQMEMVRQFAKLYPVMIGSSGTIAHVYRTGEPQLIPVVTDQMIQASGRDERFIDSVRALRLHSMLYVPLTAHGRTLGVLGLASSHPDRTFSHQDIPVVLEVAGRAALAVENASLHTALQQELERRTRAQQEVTDLNTLLEHRVQERTQELEAVNAELEAFSYSASHDLRAPVRHVKSFSDLLQRRLSPDDSRAIHLLSQIQNAATRMDEITRGLLDLATFTRMELQWSPVPLQVLIQEGIATQTLDLGDRQVEWDVGPLPTIWGDERLLRRVFENLLGNAVKYTRPRLEARIAIQAETTAAEVIVQVVDNGVGFDPALGSKLFGAFQRLHRDEEFEGTGVGLATVQRIIKRHGGGVWADAEPGRGATFSVAFPRVSVRLPDRGQEAE</sequence>
<dbReference type="InterPro" id="IPR050351">
    <property type="entry name" value="BphY/WalK/GraS-like"/>
</dbReference>
<evidence type="ECO:0000313" key="8">
    <source>
        <dbReference type="EMBL" id="SMB83940.1"/>
    </source>
</evidence>
<comment type="catalytic activity">
    <reaction evidence="1">
        <text>ATP + protein L-histidine = ADP + protein N-phospho-L-histidine.</text>
        <dbReference type="EC" id="2.7.13.3"/>
    </reaction>
</comment>
<name>A0A1W1USC9_9DEIO</name>
<dbReference type="EMBL" id="FWWU01000007">
    <property type="protein sequence ID" value="SMB83940.1"/>
    <property type="molecule type" value="Genomic_DNA"/>
</dbReference>
<evidence type="ECO:0000256" key="3">
    <source>
        <dbReference type="ARBA" id="ARBA00022553"/>
    </source>
</evidence>
<dbReference type="Pfam" id="PF00512">
    <property type="entry name" value="HisKA"/>
    <property type="match status" value="1"/>
</dbReference>
<dbReference type="AlphaFoldDB" id="A0A1W1USC9"/>
<dbReference type="GO" id="GO:0030295">
    <property type="term" value="F:protein kinase activator activity"/>
    <property type="evidence" value="ECO:0007669"/>
    <property type="project" value="TreeGrafter"/>
</dbReference>
<evidence type="ECO:0000256" key="1">
    <source>
        <dbReference type="ARBA" id="ARBA00000085"/>
    </source>
</evidence>
<dbReference type="FunFam" id="3.30.565.10:FF:000006">
    <property type="entry name" value="Sensor histidine kinase WalK"/>
    <property type="match status" value="1"/>
</dbReference>
<dbReference type="InterPro" id="IPR036890">
    <property type="entry name" value="HATPase_C_sf"/>
</dbReference>
<keyword evidence="5 8" id="KW-0418">Kinase</keyword>
<keyword evidence="6" id="KW-0175">Coiled coil</keyword>
<dbReference type="Proteomes" id="UP000192582">
    <property type="component" value="Unassembled WGS sequence"/>
</dbReference>
<dbReference type="Pfam" id="PF13185">
    <property type="entry name" value="GAF_2"/>
    <property type="match status" value="1"/>
</dbReference>
<dbReference type="CDD" id="cd00082">
    <property type="entry name" value="HisKA"/>
    <property type="match status" value="1"/>
</dbReference>
<dbReference type="RefSeq" id="WP_084046623.1">
    <property type="nucleotide sequence ID" value="NZ_FWWU01000007.1"/>
</dbReference>
<organism evidence="8 9">
    <name type="scientific">Deinococcus hopiensis KR-140</name>
    <dbReference type="NCBI Taxonomy" id="695939"/>
    <lineage>
        <taxon>Bacteria</taxon>
        <taxon>Thermotogati</taxon>
        <taxon>Deinococcota</taxon>
        <taxon>Deinococci</taxon>
        <taxon>Deinococcales</taxon>
        <taxon>Deinococcaceae</taxon>
        <taxon>Deinococcus</taxon>
    </lineage>
</organism>
<accession>A0A1W1USC9</accession>
<evidence type="ECO:0000256" key="4">
    <source>
        <dbReference type="ARBA" id="ARBA00022679"/>
    </source>
</evidence>
<dbReference type="SMART" id="SM00065">
    <property type="entry name" value="GAF"/>
    <property type="match status" value="2"/>
</dbReference>
<dbReference type="GO" id="GO:0000155">
    <property type="term" value="F:phosphorelay sensor kinase activity"/>
    <property type="evidence" value="ECO:0007669"/>
    <property type="project" value="InterPro"/>
</dbReference>
<keyword evidence="3" id="KW-0597">Phosphoprotein</keyword>
<dbReference type="SUPFAM" id="SSF55781">
    <property type="entry name" value="GAF domain-like"/>
    <property type="match status" value="2"/>
</dbReference>
<dbReference type="InterPro" id="IPR004358">
    <property type="entry name" value="Sig_transdc_His_kin-like_C"/>
</dbReference>
<dbReference type="Pfam" id="PF01590">
    <property type="entry name" value="GAF"/>
    <property type="match status" value="1"/>
</dbReference>
<dbReference type="PROSITE" id="PS50109">
    <property type="entry name" value="HIS_KIN"/>
    <property type="match status" value="1"/>
</dbReference>
<keyword evidence="4" id="KW-0808">Transferase</keyword>
<protein>
    <recommendedName>
        <fullName evidence="2">histidine kinase</fullName>
        <ecNumber evidence="2">2.7.13.3</ecNumber>
    </recommendedName>
</protein>
<dbReference type="Gene3D" id="3.30.450.40">
    <property type="match status" value="2"/>
</dbReference>
<dbReference type="Gene3D" id="3.30.565.10">
    <property type="entry name" value="Histidine kinase-like ATPase, C-terminal domain"/>
    <property type="match status" value="1"/>
</dbReference>
<evidence type="ECO:0000259" key="7">
    <source>
        <dbReference type="PROSITE" id="PS50109"/>
    </source>
</evidence>
<dbReference type="EC" id="2.7.13.3" evidence="2"/>
<evidence type="ECO:0000313" key="9">
    <source>
        <dbReference type="Proteomes" id="UP000192582"/>
    </source>
</evidence>
<evidence type="ECO:0000256" key="2">
    <source>
        <dbReference type="ARBA" id="ARBA00012438"/>
    </source>
</evidence>
<dbReference type="InterPro" id="IPR003594">
    <property type="entry name" value="HATPase_dom"/>
</dbReference>
<dbReference type="Gene3D" id="1.10.287.130">
    <property type="match status" value="1"/>
</dbReference>
<dbReference type="SMART" id="SM00388">
    <property type="entry name" value="HisKA"/>
    <property type="match status" value="1"/>
</dbReference>
<dbReference type="InterPro" id="IPR003018">
    <property type="entry name" value="GAF"/>
</dbReference>
<feature type="coiled-coil region" evidence="6">
    <location>
        <begin position="369"/>
        <end position="407"/>
    </location>
</feature>
<proteinExistence type="predicted"/>
<dbReference type="InterPro" id="IPR029016">
    <property type="entry name" value="GAF-like_dom_sf"/>
</dbReference>
<dbReference type="STRING" id="695939.SAMN00790413_04940"/>
<dbReference type="PANTHER" id="PTHR42878:SF15">
    <property type="entry name" value="BACTERIOPHYTOCHROME"/>
    <property type="match status" value="1"/>
</dbReference>
<dbReference type="InterPro" id="IPR036097">
    <property type="entry name" value="HisK_dim/P_sf"/>
</dbReference>
<dbReference type="PANTHER" id="PTHR42878">
    <property type="entry name" value="TWO-COMPONENT HISTIDINE KINASE"/>
    <property type="match status" value="1"/>
</dbReference>
<dbReference type="GO" id="GO:0007234">
    <property type="term" value="P:osmosensory signaling via phosphorelay pathway"/>
    <property type="evidence" value="ECO:0007669"/>
    <property type="project" value="TreeGrafter"/>
</dbReference>
<gene>
    <name evidence="8" type="ORF">SAMN00790413_04940</name>
</gene>
<dbReference type="GO" id="GO:0000156">
    <property type="term" value="F:phosphorelay response regulator activity"/>
    <property type="evidence" value="ECO:0007669"/>
    <property type="project" value="TreeGrafter"/>
</dbReference>